<dbReference type="Proteomes" id="UP000184222">
    <property type="component" value="Chromosome"/>
</dbReference>
<proteinExistence type="predicted"/>
<evidence type="ECO:0000313" key="3">
    <source>
        <dbReference type="Proteomes" id="UP000184222"/>
    </source>
</evidence>
<evidence type="ECO:0000259" key="1">
    <source>
        <dbReference type="Pfam" id="PF04784"/>
    </source>
</evidence>
<dbReference type="EMBL" id="CP016796">
    <property type="protein sequence ID" value="API87754.1"/>
    <property type="molecule type" value="Genomic_DNA"/>
</dbReference>
<organism evidence="2 3">
    <name type="scientific">Francisella uliginis</name>
    <dbReference type="NCBI Taxonomy" id="573570"/>
    <lineage>
        <taxon>Bacteria</taxon>
        <taxon>Pseudomonadati</taxon>
        <taxon>Pseudomonadota</taxon>
        <taxon>Gammaproteobacteria</taxon>
        <taxon>Thiotrichales</taxon>
        <taxon>Francisellaceae</taxon>
        <taxon>Francisella</taxon>
    </lineage>
</organism>
<accession>A0A1L4BV89</accession>
<sequence>MLVILALIATSLNAAPSAKLWGYWDKSDQSSQAKIDFKSWQAFLDKYVVQKGDQTFVNYRDVSKKDKQNLNKAINTYSKLDILKYNKNQQLAYWINMYNMLTIRVILQHYPVKSITDIDKSWFGYSKVWDQNVVKINSKELTLNDIEHRIVRPIWHDPRVHSAVNCASISCPNLSKQAYQGGQINAQLNKSFATWVNSSKGFELRNNNIYISKIFDWYGSDFGNQTHMRQFIAKYLTSKVKKEAILNENKTIYYQNYNWNLNQLSIYEK</sequence>
<dbReference type="PANTHER" id="PTHR46361:SF3">
    <property type="entry name" value="ELECTRON CARRIER_ PROTEIN DISULFIDE OXIDOREDUCTASE"/>
    <property type="match status" value="1"/>
</dbReference>
<evidence type="ECO:0000313" key="2">
    <source>
        <dbReference type="EMBL" id="API87754.1"/>
    </source>
</evidence>
<dbReference type="KEGG" id="frx:F7310_02920"/>
<dbReference type="PANTHER" id="PTHR46361">
    <property type="entry name" value="ELECTRON CARRIER/ PROTEIN DISULFIDE OXIDOREDUCTASE"/>
    <property type="match status" value="1"/>
</dbReference>
<reference evidence="2 3" key="1">
    <citation type="journal article" date="2016" name="Appl. Environ. Microbiol.">
        <title>Whole genome relationships among Francisella bacteria of diverse origin define new species and provide specific regions for detection.</title>
        <authorList>
            <person name="Challacombe J.F."/>
            <person name="Petersen J.M."/>
            <person name="Gallegos-Graves V."/>
            <person name="Hodge D."/>
            <person name="Pillai S."/>
            <person name="Kuske C.R."/>
        </authorList>
    </citation>
    <scope>NUCLEOTIDE SEQUENCE [LARGE SCALE GENOMIC DNA]</scope>
    <source>
        <strain evidence="3">TX07-7310</strain>
    </source>
</reference>
<keyword evidence="3" id="KW-1185">Reference proteome</keyword>
<gene>
    <name evidence="2" type="ORF">F7310_02920</name>
</gene>
<name>A0A1L4BV89_9GAMM</name>
<protein>
    <recommendedName>
        <fullName evidence="1">DUF547 domain-containing protein</fullName>
    </recommendedName>
</protein>
<dbReference type="Pfam" id="PF04784">
    <property type="entry name" value="DUF547"/>
    <property type="match status" value="1"/>
</dbReference>
<dbReference type="STRING" id="573570.F7310_02920"/>
<dbReference type="AlphaFoldDB" id="A0A1L4BV89"/>
<feature type="domain" description="DUF547" evidence="1">
    <location>
        <begin position="84"/>
        <end position="193"/>
    </location>
</feature>
<dbReference type="InterPro" id="IPR006869">
    <property type="entry name" value="DUF547"/>
</dbReference>